<dbReference type="Proteomes" id="UP000606974">
    <property type="component" value="Unassembled WGS sequence"/>
</dbReference>
<protein>
    <submittedName>
        <fullName evidence="1">Uncharacterized protein</fullName>
    </submittedName>
</protein>
<evidence type="ECO:0000313" key="1">
    <source>
        <dbReference type="EMBL" id="KAF7507606.1"/>
    </source>
</evidence>
<dbReference type="EMBL" id="JAACFV010000066">
    <property type="protein sequence ID" value="KAF7507606.1"/>
    <property type="molecule type" value="Genomic_DNA"/>
</dbReference>
<name>A0A8H7AIC6_9EURO</name>
<organism evidence="1 2">
    <name type="scientific">Endocarpon pusillum</name>
    <dbReference type="NCBI Taxonomy" id="364733"/>
    <lineage>
        <taxon>Eukaryota</taxon>
        <taxon>Fungi</taxon>
        <taxon>Dikarya</taxon>
        <taxon>Ascomycota</taxon>
        <taxon>Pezizomycotina</taxon>
        <taxon>Eurotiomycetes</taxon>
        <taxon>Chaetothyriomycetidae</taxon>
        <taxon>Verrucariales</taxon>
        <taxon>Verrucariaceae</taxon>
        <taxon>Endocarpon</taxon>
    </lineage>
</organism>
<comment type="caution">
    <text evidence="1">The sequence shown here is derived from an EMBL/GenBank/DDBJ whole genome shotgun (WGS) entry which is preliminary data.</text>
</comment>
<dbReference type="AlphaFoldDB" id="A0A8H7AIC6"/>
<gene>
    <name evidence="1" type="ORF">GJ744_010276</name>
</gene>
<sequence>MALHLQQQLLQWVSVRFWNRQPTALRSLAAITLFASNRSLAHTKSHIGKKQNILYGGDSLFLLNDIQPTPFSLHNHFHKPPVNMPINFCRGLPESNGDVALPSTPTGNGNMIWFTSYRIAKPLSLDLMQASA</sequence>
<accession>A0A8H7AIC6</accession>
<evidence type="ECO:0000313" key="2">
    <source>
        <dbReference type="Proteomes" id="UP000606974"/>
    </source>
</evidence>
<keyword evidence="2" id="KW-1185">Reference proteome</keyword>
<reference evidence="1" key="1">
    <citation type="submission" date="2020-02" db="EMBL/GenBank/DDBJ databases">
        <authorList>
            <person name="Palmer J.M."/>
        </authorList>
    </citation>
    <scope>NUCLEOTIDE SEQUENCE</scope>
    <source>
        <strain evidence="1">EPUS1.4</strain>
        <tissue evidence="1">Thallus</tissue>
    </source>
</reference>
<proteinExistence type="predicted"/>